<sequence>MTRADTALSGHYGQAPEQGRRPPEQPGVAAGRPARDDPARRERGEAFAARVGAAAEAGALSGGPHSSVGAVLLCQAMPFSPFAPPQAGRPSTAAPSPLVAQVLAAIDAGLAGEARDWRAAARTLRLAVDAGGPAPLAITLAASPDAVDVTVDPGSSGWAGLDMLAGDLAGRLADRLHRRVRVFRTVSALSGQGGHSGQDKAP</sequence>
<protein>
    <recommendedName>
        <fullName evidence="4">Flagellar hook-length control protein FliK</fullName>
    </recommendedName>
</protein>
<gene>
    <name evidence="2" type="ORF">NK718_13480</name>
</gene>
<keyword evidence="3" id="KW-1185">Reference proteome</keyword>
<feature type="region of interest" description="Disordered" evidence="1">
    <location>
        <begin position="1"/>
        <end position="46"/>
    </location>
</feature>
<accession>A0ABT1LDF6</accession>
<evidence type="ECO:0000256" key="1">
    <source>
        <dbReference type="SAM" id="MobiDB-lite"/>
    </source>
</evidence>
<feature type="compositionally biased region" description="Basic and acidic residues" evidence="1">
    <location>
        <begin position="33"/>
        <end position="45"/>
    </location>
</feature>
<organism evidence="2 3">
    <name type="scientific">Alsobacter ponti</name>
    <dbReference type="NCBI Taxonomy" id="2962936"/>
    <lineage>
        <taxon>Bacteria</taxon>
        <taxon>Pseudomonadati</taxon>
        <taxon>Pseudomonadota</taxon>
        <taxon>Alphaproteobacteria</taxon>
        <taxon>Hyphomicrobiales</taxon>
        <taxon>Alsobacteraceae</taxon>
        <taxon>Alsobacter</taxon>
    </lineage>
</organism>
<comment type="caution">
    <text evidence="2">The sequence shown here is derived from an EMBL/GenBank/DDBJ whole genome shotgun (WGS) entry which is preliminary data.</text>
</comment>
<evidence type="ECO:0008006" key="4">
    <source>
        <dbReference type="Google" id="ProtNLM"/>
    </source>
</evidence>
<proteinExistence type="predicted"/>
<dbReference type="EMBL" id="JANCLU010000012">
    <property type="protein sequence ID" value="MCP8939532.1"/>
    <property type="molecule type" value="Genomic_DNA"/>
</dbReference>
<evidence type="ECO:0000313" key="2">
    <source>
        <dbReference type="EMBL" id="MCP8939532.1"/>
    </source>
</evidence>
<dbReference type="RefSeq" id="WP_254743189.1">
    <property type="nucleotide sequence ID" value="NZ_JANCLU010000012.1"/>
</dbReference>
<evidence type="ECO:0000313" key="3">
    <source>
        <dbReference type="Proteomes" id="UP001205890"/>
    </source>
</evidence>
<name>A0ABT1LDF6_9HYPH</name>
<reference evidence="2 3" key="1">
    <citation type="submission" date="2022-07" db="EMBL/GenBank/DDBJ databases">
        <authorList>
            <person name="Li W.-J."/>
            <person name="Deng Q.-Q."/>
        </authorList>
    </citation>
    <scope>NUCLEOTIDE SEQUENCE [LARGE SCALE GENOMIC DNA]</scope>
    <source>
        <strain evidence="2 3">SYSU M60028</strain>
    </source>
</reference>
<dbReference type="Proteomes" id="UP001205890">
    <property type="component" value="Unassembled WGS sequence"/>
</dbReference>